<protein>
    <submittedName>
        <fullName evidence="1">Uncharacterized protein</fullName>
    </submittedName>
</protein>
<name>A0A285P212_9AQUI</name>
<reference evidence="2" key="1">
    <citation type="submission" date="2017-09" db="EMBL/GenBank/DDBJ databases">
        <authorList>
            <person name="Varghese N."/>
            <person name="Submissions S."/>
        </authorList>
    </citation>
    <scope>NUCLEOTIDE SEQUENCE [LARGE SCALE GENOMIC DNA]</scope>
    <source>
        <strain evidence="2">DSM 2913</strain>
    </source>
</reference>
<keyword evidence="2" id="KW-1185">Reference proteome</keyword>
<dbReference type="OrthoDB" id="15500at2"/>
<proteinExistence type="predicted"/>
<organism evidence="1 2">
    <name type="scientific">Hydrogenobacter hydrogenophilus</name>
    <dbReference type="NCBI Taxonomy" id="35835"/>
    <lineage>
        <taxon>Bacteria</taxon>
        <taxon>Pseudomonadati</taxon>
        <taxon>Aquificota</taxon>
        <taxon>Aquificia</taxon>
        <taxon>Aquificales</taxon>
        <taxon>Aquificaceae</taxon>
        <taxon>Hydrogenobacter</taxon>
    </lineage>
</organism>
<evidence type="ECO:0000313" key="2">
    <source>
        <dbReference type="Proteomes" id="UP000218627"/>
    </source>
</evidence>
<dbReference type="Proteomes" id="UP000218627">
    <property type="component" value="Unassembled WGS sequence"/>
</dbReference>
<accession>A0A285P212</accession>
<sequence length="82" mass="9519">MKYLMASLILLFLNLLYSAYALKTSKEYAKKLSELRSQSERYLKLKAEIDSKINYSTAKNYAKSDAFTPVDWSKISILKEIK</sequence>
<gene>
    <name evidence="1" type="ORF">SAMN06265353_1442</name>
</gene>
<dbReference type="EMBL" id="OBEN01000009">
    <property type="protein sequence ID" value="SNZ15769.1"/>
    <property type="molecule type" value="Genomic_DNA"/>
</dbReference>
<dbReference type="AlphaFoldDB" id="A0A285P212"/>
<evidence type="ECO:0000313" key="1">
    <source>
        <dbReference type="EMBL" id="SNZ15769.1"/>
    </source>
</evidence>